<keyword evidence="1" id="KW-0472">Membrane</keyword>
<accession>A0A176YGM0</accession>
<evidence type="ECO:0000313" key="3">
    <source>
        <dbReference type="Proteomes" id="UP000076959"/>
    </source>
</evidence>
<comment type="caution">
    <text evidence="2">The sequence shown here is derived from an EMBL/GenBank/DDBJ whole genome shotgun (WGS) entry which is preliminary data.</text>
</comment>
<evidence type="ECO:0000313" key="2">
    <source>
        <dbReference type="EMBL" id="OAF05781.1"/>
    </source>
</evidence>
<dbReference type="Proteomes" id="UP000076959">
    <property type="component" value="Unassembled WGS sequence"/>
</dbReference>
<keyword evidence="3" id="KW-1185">Reference proteome</keyword>
<gene>
    <name evidence="2" type="ORF">AYJ54_02490</name>
</gene>
<evidence type="ECO:0000256" key="1">
    <source>
        <dbReference type="SAM" id="Phobius"/>
    </source>
</evidence>
<keyword evidence="1" id="KW-1133">Transmembrane helix</keyword>
<keyword evidence="1" id="KW-0812">Transmembrane</keyword>
<feature type="transmembrane region" description="Helical" evidence="1">
    <location>
        <begin position="24"/>
        <end position="47"/>
    </location>
</feature>
<proteinExistence type="predicted"/>
<dbReference type="STRING" id="1505087.AYJ54_02490"/>
<organism evidence="2 3">
    <name type="scientific">Bradyrhizobium centrolobii</name>
    <dbReference type="NCBI Taxonomy" id="1505087"/>
    <lineage>
        <taxon>Bacteria</taxon>
        <taxon>Pseudomonadati</taxon>
        <taxon>Pseudomonadota</taxon>
        <taxon>Alphaproteobacteria</taxon>
        <taxon>Hyphomicrobiales</taxon>
        <taxon>Nitrobacteraceae</taxon>
        <taxon>Bradyrhizobium</taxon>
    </lineage>
</organism>
<dbReference type="EMBL" id="LUUB01000079">
    <property type="protein sequence ID" value="OAF05781.1"/>
    <property type="molecule type" value="Genomic_DNA"/>
</dbReference>
<name>A0A176YGM0_9BRAD</name>
<protein>
    <submittedName>
        <fullName evidence="2">Uncharacterized protein</fullName>
    </submittedName>
</protein>
<sequence>MIALVQVSEGAVIGAMLRAAGKPFLVSAFMSFAKLVMKCSMLIVIVSERWERGKCGKGECRRQKCSFQLHDRVSQ</sequence>
<reference evidence="2 3" key="1">
    <citation type="submission" date="2016-03" db="EMBL/GenBank/DDBJ databases">
        <title>Draft Genome Sequence of the Strain BR 10245 (Bradyrhizobium sp.) isolated from nodules of Centrolobium paraense.</title>
        <authorList>
            <person name="Simoes-Araujo J.L.Sr."/>
            <person name="Barauna A.C."/>
            <person name="Silva K."/>
            <person name="Zilli J.E."/>
        </authorList>
    </citation>
    <scope>NUCLEOTIDE SEQUENCE [LARGE SCALE GENOMIC DNA]</scope>
    <source>
        <strain evidence="2 3">BR 10245</strain>
    </source>
</reference>
<dbReference type="AlphaFoldDB" id="A0A176YGM0"/>